<dbReference type="PANTHER" id="PTHR43491">
    <property type="entry name" value="UDP-N-ACETYL-D-MANNOSAMINE DEHYDROGENASE"/>
    <property type="match status" value="1"/>
</dbReference>
<keyword evidence="7" id="KW-1185">Reference proteome</keyword>
<comment type="caution">
    <text evidence="6">The sequence shown here is derived from an EMBL/GenBank/DDBJ whole genome shotgun (WGS) entry which is preliminary data.</text>
</comment>
<dbReference type="Pfam" id="PF03720">
    <property type="entry name" value="UDPG_MGDP_dh_C"/>
    <property type="match status" value="1"/>
</dbReference>
<dbReference type="SMART" id="SM00984">
    <property type="entry name" value="UDPG_MGDP_dh_C"/>
    <property type="match status" value="1"/>
</dbReference>
<dbReference type="Proteomes" id="UP001596505">
    <property type="component" value="Unassembled WGS sequence"/>
</dbReference>
<evidence type="ECO:0000256" key="1">
    <source>
        <dbReference type="ARBA" id="ARBA00006601"/>
    </source>
</evidence>
<dbReference type="PANTHER" id="PTHR43491:SF2">
    <property type="entry name" value="UDP-N-ACETYL-D-MANNOSAMINE DEHYDROGENASE"/>
    <property type="match status" value="1"/>
</dbReference>
<dbReference type="InterPro" id="IPR017476">
    <property type="entry name" value="UDP-Glc/GDP-Man"/>
</dbReference>
<dbReference type="NCBIfam" id="TIGR03026">
    <property type="entry name" value="NDP-sugDHase"/>
    <property type="match status" value="1"/>
</dbReference>
<evidence type="ECO:0000313" key="6">
    <source>
        <dbReference type="EMBL" id="MFC7394678.1"/>
    </source>
</evidence>
<organism evidence="6 7">
    <name type="scientific">Scopulibacillus cellulosilyticus</name>
    <dbReference type="NCBI Taxonomy" id="2665665"/>
    <lineage>
        <taxon>Bacteria</taxon>
        <taxon>Bacillati</taxon>
        <taxon>Bacillota</taxon>
        <taxon>Bacilli</taxon>
        <taxon>Bacillales</taxon>
        <taxon>Sporolactobacillaceae</taxon>
        <taxon>Scopulibacillus</taxon>
    </lineage>
</organism>
<dbReference type="EMBL" id="JBHTCO010000037">
    <property type="protein sequence ID" value="MFC7394678.1"/>
    <property type="molecule type" value="Genomic_DNA"/>
</dbReference>
<dbReference type="RefSeq" id="WP_380968433.1">
    <property type="nucleotide sequence ID" value="NZ_JBHTCO010000037.1"/>
</dbReference>
<dbReference type="PIRSF" id="PIRSF500136">
    <property type="entry name" value="UDP_ManNAc_DH"/>
    <property type="match status" value="1"/>
</dbReference>
<proteinExistence type="inferred from homology"/>
<evidence type="ECO:0000256" key="3">
    <source>
        <dbReference type="ARBA" id="ARBA00023027"/>
    </source>
</evidence>
<gene>
    <name evidence="6" type="ORF">ACFQRG_17280</name>
</gene>
<evidence type="ECO:0000313" key="7">
    <source>
        <dbReference type="Proteomes" id="UP001596505"/>
    </source>
</evidence>
<evidence type="ECO:0000259" key="5">
    <source>
        <dbReference type="SMART" id="SM00984"/>
    </source>
</evidence>
<dbReference type="InterPro" id="IPR001732">
    <property type="entry name" value="UDP-Glc/GDP-Man_DH_N"/>
</dbReference>
<dbReference type="SUPFAM" id="SSF52413">
    <property type="entry name" value="UDP-glucose/GDP-mannose dehydrogenase C-terminal domain"/>
    <property type="match status" value="1"/>
</dbReference>
<dbReference type="Pfam" id="PF00984">
    <property type="entry name" value="UDPG_MGDP_dh"/>
    <property type="match status" value="1"/>
</dbReference>
<dbReference type="PIRSF" id="PIRSF000124">
    <property type="entry name" value="UDPglc_GDPman_dh"/>
    <property type="match status" value="1"/>
</dbReference>
<dbReference type="InterPro" id="IPR008927">
    <property type="entry name" value="6-PGluconate_DH-like_C_sf"/>
</dbReference>
<name>A0ABW2PZD3_9BACL</name>
<dbReference type="InterPro" id="IPR014027">
    <property type="entry name" value="UDP-Glc/GDP-Man_DH_C"/>
</dbReference>
<feature type="domain" description="UDP-glucose/GDP-mannose dehydrogenase C-terminal" evidence="5">
    <location>
        <begin position="308"/>
        <end position="405"/>
    </location>
</feature>
<dbReference type="SUPFAM" id="SSF51735">
    <property type="entry name" value="NAD(P)-binding Rossmann-fold domains"/>
    <property type="match status" value="1"/>
</dbReference>
<evidence type="ECO:0000256" key="2">
    <source>
        <dbReference type="ARBA" id="ARBA00023002"/>
    </source>
</evidence>
<dbReference type="InterPro" id="IPR028359">
    <property type="entry name" value="UDP_ManNAc/GlcNAc_DH"/>
</dbReference>
<dbReference type="Pfam" id="PF03721">
    <property type="entry name" value="UDPG_MGDP_dh_N"/>
    <property type="match status" value="1"/>
</dbReference>
<keyword evidence="3" id="KW-0520">NAD</keyword>
<evidence type="ECO:0000256" key="4">
    <source>
        <dbReference type="PIRNR" id="PIRNR000124"/>
    </source>
</evidence>
<sequence length="454" mass="49759">MENICVIGLGYIGLPTAAVFARAGCSVLGVDINSNIVSTLNQGLVHIEEAGLNDIVSKAVQSGKLRAATKPASSDVYIIAVPTPIHEDFSANVDAVVSAAQSILPYLEKGNIVIVESTIPPGTIQHVIAPIFEKAGWDPGNNDIYLSYCPERVLPGKILYELINNTRIVGGYTREAALEAAEIYKLVVKGAVIETGAPAAEMAKLMENTFRDVNIALANELAKISKALNVNAHEVIELANKHPRVNIHQPGPGVGGHCLAVDPYFIVEKAADQAQLIKLAREINQSMPSFVARHVEFLVSELRRPKVALLGLAYKGNSDDCRESPAIKVYRLLKELKGLQISVYEPFVNQEKVNINLVQLKEALSDAHLAVVLTDHKEFKQLDSRIFIENMKTPVIFDTKNCINIKNDEVKIYKIGDLNGIETINESFAHSKPIKKNISLKYTINEKKVNNIYK</sequence>
<dbReference type="InterPro" id="IPR036220">
    <property type="entry name" value="UDP-Glc/GDP-Man_DH_C_sf"/>
</dbReference>
<comment type="similarity">
    <text evidence="1 4">Belongs to the UDP-glucose/GDP-mannose dehydrogenase family.</text>
</comment>
<dbReference type="SUPFAM" id="SSF48179">
    <property type="entry name" value="6-phosphogluconate dehydrogenase C-terminal domain-like"/>
    <property type="match status" value="1"/>
</dbReference>
<dbReference type="InterPro" id="IPR014026">
    <property type="entry name" value="UDP-Glc/GDP-Man_DH_dimer"/>
</dbReference>
<accession>A0ABW2PZD3</accession>
<dbReference type="InterPro" id="IPR036291">
    <property type="entry name" value="NAD(P)-bd_dom_sf"/>
</dbReference>
<keyword evidence="2" id="KW-0560">Oxidoreductase</keyword>
<protein>
    <submittedName>
        <fullName evidence="6">Nucleotide sugar dehydrogenase</fullName>
    </submittedName>
</protein>
<dbReference type="Gene3D" id="3.40.50.720">
    <property type="entry name" value="NAD(P)-binding Rossmann-like Domain"/>
    <property type="match status" value="2"/>
</dbReference>
<reference evidence="7" key="1">
    <citation type="journal article" date="2019" name="Int. J. Syst. Evol. Microbiol.">
        <title>The Global Catalogue of Microorganisms (GCM) 10K type strain sequencing project: providing services to taxonomists for standard genome sequencing and annotation.</title>
        <authorList>
            <consortium name="The Broad Institute Genomics Platform"/>
            <consortium name="The Broad Institute Genome Sequencing Center for Infectious Disease"/>
            <person name="Wu L."/>
            <person name="Ma J."/>
        </authorList>
    </citation>
    <scope>NUCLEOTIDE SEQUENCE [LARGE SCALE GENOMIC DNA]</scope>
    <source>
        <strain evidence="7">CGMCC 1.16305</strain>
    </source>
</reference>